<dbReference type="Pfam" id="PF13276">
    <property type="entry name" value="HTH_21"/>
    <property type="match status" value="1"/>
</dbReference>
<dbReference type="InterPro" id="IPR025948">
    <property type="entry name" value="HTH-like_dom"/>
</dbReference>
<dbReference type="InterPro" id="IPR001584">
    <property type="entry name" value="Integrase_cat-core"/>
</dbReference>
<dbReference type="PANTHER" id="PTHR46889">
    <property type="entry name" value="TRANSPOSASE INSF FOR INSERTION SEQUENCE IS3B-RELATED"/>
    <property type="match status" value="1"/>
</dbReference>
<feature type="domain" description="Integrase catalytic" evidence="1">
    <location>
        <begin position="220"/>
        <end position="384"/>
    </location>
</feature>
<dbReference type="Pfam" id="PF00665">
    <property type="entry name" value="rve"/>
    <property type="match status" value="1"/>
</dbReference>
<proteinExistence type="predicted"/>
<organism evidence="2 3">
    <name type="scientific">Flavobacterium arundinis</name>
    <dbReference type="NCBI Taxonomy" id="3139143"/>
    <lineage>
        <taxon>Bacteria</taxon>
        <taxon>Pseudomonadati</taxon>
        <taxon>Bacteroidota</taxon>
        <taxon>Flavobacteriia</taxon>
        <taxon>Flavobacteriales</taxon>
        <taxon>Flavobacteriaceae</taxon>
        <taxon>Flavobacterium</taxon>
    </lineage>
</organism>
<evidence type="ECO:0000259" key="1">
    <source>
        <dbReference type="PROSITE" id="PS50994"/>
    </source>
</evidence>
<protein>
    <submittedName>
        <fullName evidence="2">IS3 family transposase</fullName>
    </submittedName>
</protein>
<dbReference type="InterPro" id="IPR036397">
    <property type="entry name" value="RNaseH_sf"/>
</dbReference>
<dbReference type="Proteomes" id="UP001464555">
    <property type="component" value="Unassembled WGS sequence"/>
</dbReference>
<dbReference type="Pfam" id="PF01527">
    <property type="entry name" value="HTH_Tnp_1"/>
    <property type="match status" value="1"/>
</dbReference>
<comment type="caution">
    <text evidence="2">The sequence shown here is derived from an EMBL/GenBank/DDBJ whole genome shotgun (WGS) entry which is preliminary data.</text>
</comment>
<dbReference type="EMBL" id="JBBYHR010000003">
    <property type="protein sequence ID" value="MEL1243885.1"/>
    <property type="molecule type" value="Genomic_DNA"/>
</dbReference>
<dbReference type="InterPro" id="IPR012337">
    <property type="entry name" value="RNaseH-like_sf"/>
</dbReference>
<dbReference type="Pfam" id="PF13333">
    <property type="entry name" value="rve_2"/>
    <property type="match status" value="1"/>
</dbReference>
<dbReference type="RefSeq" id="WP_341696201.1">
    <property type="nucleotide sequence ID" value="NZ_JBBYHR010000003.1"/>
</dbReference>
<dbReference type="InterPro" id="IPR002514">
    <property type="entry name" value="Transposase_8"/>
</dbReference>
<dbReference type="PANTHER" id="PTHR46889:SF4">
    <property type="entry name" value="TRANSPOSASE INSO FOR INSERTION SEQUENCE ELEMENT IS911B-RELATED"/>
    <property type="match status" value="1"/>
</dbReference>
<dbReference type="SUPFAM" id="SSF53098">
    <property type="entry name" value="Ribonuclease H-like"/>
    <property type="match status" value="1"/>
</dbReference>
<keyword evidence="3" id="KW-1185">Reference proteome</keyword>
<dbReference type="SUPFAM" id="SSF46689">
    <property type="entry name" value="Homeodomain-like"/>
    <property type="match status" value="1"/>
</dbReference>
<gene>
    <name evidence="2" type="ORF">AAEO56_06385</name>
</gene>
<dbReference type="PROSITE" id="PS50994">
    <property type="entry name" value="INTEGRASE"/>
    <property type="match status" value="1"/>
</dbReference>
<dbReference type="InterPro" id="IPR009057">
    <property type="entry name" value="Homeodomain-like_sf"/>
</dbReference>
<sequence length="387" mass="45053">MIKKYDRAFKEYAVKLSYERGKGQILVIERELGITPSCLNRWRQDFAKYGAGSFCGAGYLKLTPNQSVVTELENKIKDSEVALEILKKGTGPVIQGKIATKEFIEEHKGKFSILKMCAVLGVSRTTYYRRKNQELSDTESRIILLKQEIVSIFNEHKQTYGCGKITKELHERGFKIQSSQVTLYMKMLGLRSKTKRKYQPTTDSNHNHYIFPNVLNRQFIVAAPAKAWVSDITYIQTVRGFVYLTIIMDLFDRKIIGWSLSNGMTTKETSLPAWEMAVRNRKITEDLIFHSDKGVQYANKMFSKALNAHKFVRQSMSRKQNHNDNAVCESFFRSLKLELIYGGTLLTRKQMKAEVYEYIENWYNKKRRHSFLGYKTIEEFHKIHNLK</sequence>
<evidence type="ECO:0000313" key="2">
    <source>
        <dbReference type="EMBL" id="MEL1243885.1"/>
    </source>
</evidence>
<name>A0ABU9HUQ9_9FLAO</name>
<accession>A0ABU9HUQ9</accession>
<dbReference type="NCBIfam" id="NF033516">
    <property type="entry name" value="transpos_IS3"/>
    <property type="match status" value="1"/>
</dbReference>
<dbReference type="InterPro" id="IPR050900">
    <property type="entry name" value="Transposase_IS3/IS150/IS904"/>
</dbReference>
<reference evidence="2 3" key="1">
    <citation type="submission" date="2024-04" db="EMBL/GenBank/DDBJ databases">
        <title>Flavobacterium sp. DGU11 16S ribosomal RNA gene Genome sequencing and assembly.</title>
        <authorList>
            <person name="Park S."/>
        </authorList>
    </citation>
    <scope>NUCLEOTIDE SEQUENCE [LARGE SCALE GENOMIC DNA]</scope>
    <source>
        <strain evidence="2 3">DGU11</strain>
    </source>
</reference>
<dbReference type="Gene3D" id="3.30.420.10">
    <property type="entry name" value="Ribonuclease H-like superfamily/Ribonuclease H"/>
    <property type="match status" value="1"/>
</dbReference>
<dbReference type="InterPro" id="IPR048020">
    <property type="entry name" value="Transpos_IS3"/>
</dbReference>
<evidence type="ECO:0000313" key="3">
    <source>
        <dbReference type="Proteomes" id="UP001464555"/>
    </source>
</evidence>